<dbReference type="InterPro" id="IPR026368">
    <property type="entry name" value="SWIM_PBPRA1643"/>
</dbReference>
<dbReference type="Proteomes" id="UP001210678">
    <property type="component" value="Unassembled WGS sequence"/>
</dbReference>
<keyword evidence="2" id="KW-1185">Reference proteome</keyword>
<dbReference type="EMBL" id="JAQLOI010000001">
    <property type="protein sequence ID" value="MDB1123893.1"/>
    <property type="molecule type" value="Genomic_DNA"/>
</dbReference>
<name>A0ABT4YQQ5_9VIBR</name>
<dbReference type="NCBIfam" id="TIGR04102">
    <property type="entry name" value="SWIM_PBPRA1643"/>
    <property type="match status" value="1"/>
</dbReference>
<accession>A0ABT4YQQ5</accession>
<sequence>MSKFFYRGTPDIMSNYGKDGYNTNASLKPGTENSPLSLIVNNEQRKNELQDLVHQHGLFAVIKVNGDVDEDIKQLDTVLNKPKPQRVEKTPERNDPCSCGSNKKYKKCCGR</sequence>
<gene>
    <name evidence="1" type="ORF">PGX00_09605</name>
</gene>
<dbReference type="RefSeq" id="WP_272135635.1">
    <property type="nucleotide sequence ID" value="NZ_JAQLOI010000001.1"/>
</dbReference>
<evidence type="ECO:0000313" key="2">
    <source>
        <dbReference type="Proteomes" id="UP001210678"/>
    </source>
</evidence>
<dbReference type="Pfam" id="PF02810">
    <property type="entry name" value="SEC-C"/>
    <property type="match status" value="1"/>
</dbReference>
<dbReference type="Gene3D" id="3.10.450.50">
    <property type="match status" value="1"/>
</dbReference>
<protein>
    <submittedName>
        <fullName evidence="1">SEC-C metal-binding domain-containing protein</fullName>
    </submittedName>
</protein>
<dbReference type="SUPFAM" id="SSF103642">
    <property type="entry name" value="Sec-C motif"/>
    <property type="match status" value="1"/>
</dbReference>
<proteinExistence type="predicted"/>
<dbReference type="InterPro" id="IPR004027">
    <property type="entry name" value="SEC_C_motif"/>
</dbReference>
<reference evidence="1 2" key="1">
    <citation type="submission" date="2023-01" db="EMBL/GenBank/DDBJ databases">
        <title>Vibrio sp. KJ40-1 sp.nov, isolated from marine algae.</title>
        <authorList>
            <person name="Butt M."/>
            <person name="Kim J.M.J."/>
            <person name="Jeon C.O.C."/>
        </authorList>
    </citation>
    <scope>NUCLEOTIDE SEQUENCE [LARGE SCALE GENOMIC DNA]</scope>
    <source>
        <strain evidence="1 2">KJ40-1</strain>
    </source>
</reference>
<comment type="caution">
    <text evidence="1">The sequence shown here is derived from an EMBL/GenBank/DDBJ whole genome shotgun (WGS) entry which is preliminary data.</text>
</comment>
<organism evidence="1 2">
    <name type="scientific">Vibrio algarum</name>
    <dbReference type="NCBI Taxonomy" id="3020714"/>
    <lineage>
        <taxon>Bacteria</taxon>
        <taxon>Pseudomonadati</taxon>
        <taxon>Pseudomonadota</taxon>
        <taxon>Gammaproteobacteria</taxon>
        <taxon>Vibrionales</taxon>
        <taxon>Vibrionaceae</taxon>
        <taxon>Vibrio</taxon>
    </lineage>
</organism>
<evidence type="ECO:0000313" key="1">
    <source>
        <dbReference type="EMBL" id="MDB1123893.1"/>
    </source>
</evidence>